<dbReference type="Proteomes" id="UP001274321">
    <property type="component" value="Unassembled WGS sequence"/>
</dbReference>
<dbReference type="SMART" id="SM00387">
    <property type="entry name" value="HATPase_c"/>
    <property type="match status" value="1"/>
</dbReference>
<keyword evidence="14" id="KW-1185">Reference proteome</keyword>
<evidence type="ECO:0000256" key="10">
    <source>
        <dbReference type="SAM" id="Phobius"/>
    </source>
</evidence>
<evidence type="ECO:0000313" key="13">
    <source>
        <dbReference type="EMBL" id="MDX6806573.1"/>
    </source>
</evidence>
<evidence type="ECO:0000256" key="5">
    <source>
        <dbReference type="ARBA" id="ARBA00022679"/>
    </source>
</evidence>
<evidence type="ECO:0000313" key="14">
    <source>
        <dbReference type="Proteomes" id="UP001274321"/>
    </source>
</evidence>
<feature type="transmembrane region" description="Helical" evidence="10">
    <location>
        <begin position="170"/>
        <end position="193"/>
    </location>
</feature>
<evidence type="ECO:0000256" key="3">
    <source>
        <dbReference type="ARBA" id="ARBA00012438"/>
    </source>
</evidence>
<dbReference type="InterPro" id="IPR005467">
    <property type="entry name" value="His_kinase_dom"/>
</dbReference>
<proteinExistence type="predicted"/>
<evidence type="ECO:0000256" key="7">
    <source>
        <dbReference type="ARBA" id="ARBA00022777"/>
    </source>
</evidence>
<keyword evidence="7" id="KW-0418">Kinase</keyword>
<keyword evidence="10" id="KW-0472">Membrane</keyword>
<evidence type="ECO:0000256" key="2">
    <source>
        <dbReference type="ARBA" id="ARBA00004370"/>
    </source>
</evidence>
<comment type="subcellular location">
    <subcellularLocation>
        <location evidence="2">Membrane</location>
    </subcellularLocation>
</comment>
<evidence type="ECO:0000256" key="4">
    <source>
        <dbReference type="ARBA" id="ARBA00022553"/>
    </source>
</evidence>
<name>A0ABU4RP05_9HYPH</name>
<keyword evidence="5" id="KW-0808">Transferase</keyword>
<dbReference type="InterPro" id="IPR050428">
    <property type="entry name" value="TCS_sensor_his_kinase"/>
</dbReference>
<dbReference type="Pfam" id="PF02518">
    <property type="entry name" value="HATPase_c"/>
    <property type="match status" value="1"/>
</dbReference>
<evidence type="ECO:0000259" key="12">
    <source>
        <dbReference type="PROSITE" id="PS50885"/>
    </source>
</evidence>
<evidence type="ECO:0000256" key="9">
    <source>
        <dbReference type="ARBA" id="ARBA00023012"/>
    </source>
</evidence>
<dbReference type="PANTHER" id="PTHR45436:SF5">
    <property type="entry name" value="SENSOR HISTIDINE KINASE TRCS"/>
    <property type="match status" value="1"/>
</dbReference>
<dbReference type="RefSeq" id="WP_319844702.1">
    <property type="nucleotide sequence ID" value="NZ_JAXAFJ010000006.1"/>
</dbReference>
<keyword evidence="6 10" id="KW-0812">Transmembrane</keyword>
<dbReference type="InterPro" id="IPR036890">
    <property type="entry name" value="HATPase_C_sf"/>
</dbReference>
<protein>
    <recommendedName>
        <fullName evidence="3">histidine kinase</fullName>
        <ecNumber evidence="3">2.7.13.3</ecNumber>
    </recommendedName>
</protein>
<dbReference type="PANTHER" id="PTHR45436">
    <property type="entry name" value="SENSOR HISTIDINE KINASE YKOH"/>
    <property type="match status" value="1"/>
</dbReference>
<dbReference type="GO" id="GO:0005524">
    <property type="term" value="F:ATP binding"/>
    <property type="evidence" value="ECO:0007669"/>
    <property type="project" value="UniProtKB-KW"/>
</dbReference>
<dbReference type="EMBL" id="JAXAFJ010000006">
    <property type="protein sequence ID" value="MDX6806573.1"/>
    <property type="molecule type" value="Genomic_DNA"/>
</dbReference>
<accession>A0ABU4RP05</accession>
<evidence type="ECO:0000259" key="11">
    <source>
        <dbReference type="PROSITE" id="PS50109"/>
    </source>
</evidence>
<dbReference type="Gene3D" id="3.30.565.10">
    <property type="entry name" value="Histidine kinase-like ATPase, C-terminal domain"/>
    <property type="match status" value="1"/>
</dbReference>
<evidence type="ECO:0000256" key="1">
    <source>
        <dbReference type="ARBA" id="ARBA00000085"/>
    </source>
</evidence>
<dbReference type="InterPro" id="IPR003594">
    <property type="entry name" value="HATPase_dom"/>
</dbReference>
<keyword evidence="9" id="KW-0902">Two-component regulatory system</keyword>
<dbReference type="Gene3D" id="1.10.287.130">
    <property type="match status" value="1"/>
</dbReference>
<dbReference type="PROSITE" id="PS50885">
    <property type="entry name" value="HAMP"/>
    <property type="match status" value="1"/>
</dbReference>
<evidence type="ECO:0000256" key="8">
    <source>
        <dbReference type="ARBA" id="ARBA00022989"/>
    </source>
</evidence>
<comment type="caution">
    <text evidence="13">The sequence shown here is derived from an EMBL/GenBank/DDBJ whole genome shotgun (WGS) entry which is preliminary data.</text>
</comment>
<keyword evidence="4" id="KW-0597">Phosphoprotein</keyword>
<dbReference type="InterPro" id="IPR036097">
    <property type="entry name" value="HisK_dim/P_sf"/>
</dbReference>
<gene>
    <name evidence="13" type="ORF">SCD90_10895</name>
</gene>
<feature type="domain" description="HAMP" evidence="12">
    <location>
        <begin position="190"/>
        <end position="241"/>
    </location>
</feature>
<keyword evidence="13" id="KW-0547">Nucleotide-binding</keyword>
<evidence type="ECO:0000256" key="6">
    <source>
        <dbReference type="ARBA" id="ARBA00022692"/>
    </source>
</evidence>
<reference evidence="13 14" key="1">
    <citation type="submission" date="2023-11" db="EMBL/GenBank/DDBJ databases">
        <authorList>
            <person name="Bao R."/>
        </authorList>
    </citation>
    <scope>NUCLEOTIDE SEQUENCE [LARGE SCALE GENOMIC DNA]</scope>
    <source>
        <strain evidence="13 14">PJ23</strain>
    </source>
</reference>
<organism evidence="13 14">
    <name type="scientific">Terrihabitans rhizophilus</name>
    <dbReference type="NCBI Taxonomy" id="3092662"/>
    <lineage>
        <taxon>Bacteria</taxon>
        <taxon>Pseudomonadati</taxon>
        <taxon>Pseudomonadota</taxon>
        <taxon>Alphaproteobacteria</taxon>
        <taxon>Hyphomicrobiales</taxon>
        <taxon>Terrihabitans</taxon>
    </lineage>
</organism>
<dbReference type="EC" id="2.7.13.3" evidence="3"/>
<dbReference type="InterPro" id="IPR003660">
    <property type="entry name" value="HAMP_dom"/>
</dbReference>
<feature type="domain" description="Histidine kinase" evidence="11">
    <location>
        <begin position="249"/>
        <end position="455"/>
    </location>
</feature>
<dbReference type="PROSITE" id="PS50109">
    <property type="entry name" value="HIS_KIN"/>
    <property type="match status" value="1"/>
</dbReference>
<dbReference type="SUPFAM" id="SSF55874">
    <property type="entry name" value="ATPase domain of HSP90 chaperone/DNA topoisomerase II/histidine kinase"/>
    <property type="match status" value="1"/>
</dbReference>
<sequence length="456" mass="49526">MRHNSLAARLLFAAALWVTIVLTVTGLTLSSYYKGLVERGFDQRLNVYLKTLVGGLARESELEQVNFNIGEPRFELPLSGWYWQIGRRDSSESPGRSSPSLFDRNLSFLIDQDPEKDETATREAYVQGPDKEELRQIERIIQVGSARYIVTVAGETSEIAAEVEAFNSSLLTTFVLLGLGLVLSAAIQVLFGLRPLKKISAQIADIRAGRSLKLEGDVPAEVEPLARELNALLEGNRDIVQRARTQAGNLAHAVKTPLSVILNETSQGTDPATEKIREQALLMRQQIDHHLDRARVSAGVLMVGVATEVRPILDALARTMTKVHRDRDLQIDVQAGDGLFRGEQQDLEEMVGNLLDNACKWAAGRIVVSVDAGPLRASAQHASLTVTVDDDGPGLDADQREQALARGHRLDETKPGSGLGLAIVSELAALYGGVLQLGASPMGGLRAELKLPMVVA</sequence>
<keyword evidence="13" id="KW-0067">ATP-binding</keyword>
<keyword evidence="8 10" id="KW-1133">Transmembrane helix</keyword>
<comment type="catalytic activity">
    <reaction evidence="1">
        <text>ATP + protein L-histidine = ADP + protein N-phospho-L-histidine.</text>
        <dbReference type="EC" id="2.7.13.3"/>
    </reaction>
</comment>
<dbReference type="SUPFAM" id="SSF47384">
    <property type="entry name" value="Homodimeric domain of signal transducing histidine kinase"/>
    <property type="match status" value="1"/>
</dbReference>